<sequence>MNQDEKLNIIKDILLTDEREFVSSIEKKIQILENTINKQKELSEKVNPIIDSKLNNFVKDIPETLGPTITSTLKAEIKNSQDAVVEALFPIMGKMIKRYVQHEMKMLSEKINNQVNKTFSFKRFFRRAKSKAAGVSESDLILQDHNNAKIEQIIVIEKGSGLLLAEYSKNKMADEDMVAGMLTAIKSFVEDAFIKEDQSLQYIEYDLYHIHIQNFSSFYIAVVISGVYNVIFKDDLEDELLEFADKHKIAKLLQNKPLLSKKLEEFFKNDDI</sequence>
<comment type="caution">
    <text evidence="1">The sequence shown here is derived from an EMBL/GenBank/DDBJ whole genome shotgun (WGS) entry which is preliminary data.</text>
</comment>
<dbReference type="EMBL" id="JAJAPW010000001">
    <property type="protein sequence ID" value="MCB4797290.1"/>
    <property type="molecule type" value="Genomic_DNA"/>
</dbReference>
<gene>
    <name evidence="1" type="ORF">LG649_00425</name>
</gene>
<dbReference type="Proteomes" id="UP001139199">
    <property type="component" value="Unassembled WGS sequence"/>
</dbReference>
<keyword evidence="2" id="KW-1185">Reference proteome</keyword>
<proteinExistence type="predicted"/>
<evidence type="ECO:0000313" key="1">
    <source>
        <dbReference type="EMBL" id="MCB4797290.1"/>
    </source>
</evidence>
<dbReference type="AlphaFoldDB" id="A0A9X1HWR2"/>
<protein>
    <submittedName>
        <fullName evidence="1">Cell envelope biogenesis protein OmpA</fullName>
    </submittedName>
</protein>
<accession>A0A9X1HWR2</accession>
<name>A0A9X1HWR2_9FLAO</name>
<evidence type="ECO:0000313" key="2">
    <source>
        <dbReference type="Proteomes" id="UP001139199"/>
    </source>
</evidence>
<dbReference type="RefSeq" id="WP_226539677.1">
    <property type="nucleotide sequence ID" value="NZ_JAJAPW010000001.1"/>
</dbReference>
<organism evidence="1 2">
    <name type="scientific">Neotamlana laminarinivorans</name>
    <dbReference type="NCBI Taxonomy" id="2883124"/>
    <lineage>
        <taxon>Bacteria</taxon>
        <taxon>Pseudomonadati</taxon>
        <taxon>Bacteroidota</taxon>
        <taxon>Flavobacteriia</taxon>
        <taxon>Flavobacteriales</taxon>
        <taxon>Flavobacteriaceae</taxon>
        <taxon>Neotamlana</taxon>
    </lineage>
</organism>
<reference evidence="1" key="1">
    <citation type="submission" date="2021-10" db="EMBL/GenBank/DDBJ databases">
        <title>Tamlana sargassums sp. nov., and Tamlana laminarinivorans sp. nov., two new bacteria isolated from the brown alga.</title>
        <authorList>
            <person name="Li J."/>
        </authorList>
    </citation>
    <scope>NUCLEOTIDE SEQUENCE</scope>
    <source>
        <strain evidence="1">PT2-4</strain>
    </source>
</reference>